<accession>A0A166QMM1</accession>
<evidence type="ECO:0000313" key="1">
    <source>
        <dbReference type="EMBL" id="KZN20535.1"/>
    </source>
</evidence>
<evidence type="ECO:0000313" key="2">
    <source>
        <dbReference type="Proteomes" id="UP000076489"/>
    </source>
</evidence>
<name>A0A166QMM1_PSEFL</name>
<dbReference type="RefSeq" id="WP_063340583.1">
    <property type="nucleotide sequence ID" value="NZ_LUKJ01000002.1"/>
</dbReference>
<reference evidence="1 2" key="2">
    <citation type="journal article" date="2018" name="Nature">
        <title>Mutant phenotypes for thousands of bacterial genes of unknown function.</title>
        <authorList>
            <person name="Price M.N."/>
            <person name="Wetmore K.M."/>
            <person name="Waters R.J."/>
            <person name="Callaghan M."/>
            <person name="Ray J."/>
            <person name="Liu H."/>
            <person name="Kuehl J.V."/>
            <person name="Melnyk R.A."/>
            <person name="Lamson J.S."/>
            <person name="Suh Y."/>
            <person name="Carlson H.K."/>
            <person name="Esquivel Z."/>
            <person name="Sadeeshkumar H."/>
            <person name="Chakraborty R."/>
            <person name="Zane G.M."/>
            <person name="Rubin B.E."/>
            <person name="Wall J.D."/>
            <person name="Visel A."/>
            <person name="Bristow J."/>
            <person name="Blow M.J."/>
            <person name="Arkin A.P."/>
            <person name="Deutschbauer A.M."/>
        </authorList>
    </citation>
    <scope>NUCLEOTIDE SEQUENCE [LARGE SCALE GENOMIC DNA]</scope>
    <source>
        <strain evidence="1 2">FW300-N1B4</strain>
    </source>
</reference>
<gene>
    <name evidence="1" type="ORF">A1D17_03060</name>
</gene>
<dbReference type="Proteomes" id="UP000076489">
    <property type="component" value="Unassembled WGS sequence"/>
</dbReference>
<sequence>MNEFETSLLQAAPESVLTGIPQPLRDIPLRITDATGIVVQVRPLRQGVLAHAPGMEKSPLVLDIDADKQAITIWYGEGPLSSAMVSHELIHLRRDVIESIPKLAPGRFASPSITGEVYFLENDLEHLIVIPEDIRTFPEMEQNWTDHYKATIQAASERGDQFALALHWAQIRNSLPNQIELAQALAVHLRSYGEKVVKLAEYLREDFKNALHSKSALHEVIYRLRPDLVAEMGTARFTIENGALERQPLTYAGEVLFDEGVTRH</sequence>
<reference evidence="2" key="1">
    <citation type="submission" date="2016-03" db="EMBL/GenBank/DDBJ databases">
        <authorList>
            <person name="Ray J."/>
            <person name="Price M."/>
            <person name="Deutschbauer A."/>
        </authorList>
    </citation>
    <scope>NUCLEOTIDE SEQUENCE [LARGE SCALE GENOMIC DNA]</scope>
    <source>
        <strain evidence="2">FW300-N1B4</strain>
    </source>
</reference>
<dbReference type="OrthoDB" id="7016818at2"/>
<dbReference type="EMBL" id="LUKJ01000002">
    <property type="protein sequence ID" value="KZN20535.1"/>
    <property type="molecule type" value="Genomic_DNA"/>
</dbReference>
<comment type="caution">
    <text evidence="1">The sequence shown here is derived from an EMBL/GenBank/DDBJ whole genome shotgun (WGS) entry which is preliminary data.</text>
</comment>
<proteinExistence type="predicted"/>
<organism evidence="1 2">
    <name type="scientific">Pseudomonas fluorescens</name>
    <dbReference type="NCBI Taxonomy" id="294"/>
    <lineage>
        <taxon>Bacteria</taxon>
        <taxon>Pseudomonadati</taxon>
        <taxon>Pseudomonadota</taxon>
        <taxon>Gammaproteobacteria</taxon>
        <taxon>Pseudomonadales</taxon>
        <taxon>Pseudomonadaceae</taxon>
        <taxon>Pseudomonas</taxon>
    </lineage>
</organism>
<protein>
    <submittedName>
        <fullName evidence="1">Uncharacterized protein</fullName>
    </submittedName>
</protein>
<dbReference type="AlphaFoldDB" id="A0A166QMM1"/>